<feature type="compositionally biased region" description="Basic residues" evidence="1">
    <location>
        <begin position="36"/>
        <end position="46"/>
    </location>
</feature>
<reference evidence="2" key="1">
    <citation type="submission" date="2021-02" db="EMBL/GenBank/DDBJ databases">
        <title>Genome sequence Cadophora malorum strain M34.</title>
        <authorList>
            <person name="Stefanovic E."/>
            <person name="Vu D."/>
            <person name="Scully C."/>
            <person name="Dijksterhuis J."/>
            <person name="Roader J."/>
            <person name="Houbraken J."/>
        </authorList>
    </citation>
    <scope>NUCLEOTIDE SEQUENCE</scope>
    <source>
        <strain evidence="2">M34</strain>
    </source>
</reference>
<gene>
    <name evidence="2" type="ORF">IFR04_006663</name>
</gene>
<evidence type="ECO:0000256" key="1">
    <source>
        <dbReference type="SAM" id="MobiDB-lite"/>
    </source>
</evidence>
<proteinExistence type="predicted"/>
<sequence>MDWDTNTAVSRAGYVGRRPDDPPVEPPPQSDSRQRQDRKRVKKPPKKVVDPGSPEGGIAGEEERDPTRSPGDIARGTYGSTYSTGDE</sequence>
<name>A0A8H7TIF1_9HELO</name>
<dbReference type="AlphaFoldDB" id="A0A8H7TIF1"/>
<feature type="region of interest" description="Disordered" evidence="1">
    <location>
        <begin position="1"/>
        <end position="87"/>
    </location>
</feature>
<keyword evidence="3" id="KW-1185">Reference proteome</keyword>
<evidence type="ECO:0000313" key="2">
    <source>
        <dbReference type="EMBL" id="KAG4420187.1"/>
    </source>
</evidence>
<dbReference type="EMBL" id="JAFJYH010000089">
    <property type="protein sequence ID" value="KAG4420187.1"/>
    <property type="molecule type" value="Genomic_DNA"/>
</dbReference>
<protein>
    <submittedName>
        <fullName evidence="2">Uncharacterized protein</fullName>
    </submittedName>
</protein>
<evidence type="ECO:0000313" key="3">
    <source>
        <dbReference type="Proteomes" id="UP000664132"/>
    </source>
</evidence>
<dbReference type="Proteomes" id="UP000664132">
    <property type="component" value="Unassembled WGS sequence"/>
</dbReference>
<organism evidence="2 3">
    <name type="scientific">Cadophora malorum</name>
    <dbReference type="NCBI Taxonomy" id="108018"/>
    <lineage>
        <taxon>Eukaryota</taxon>
        <taxon>Fungi</taxon>
        <taxon>Dikarya</taxon>
        <taxon>Ascomycota</taxon>
        <taxon>Pezizomycotina</taxon>
        <taxon>Leotiomycetes</taxon>
        <taxon>Helotiales</taxon>
        <taxon>Ploettnerulaceae</taxon>
        <taxon>Cadophora</taxon>
    </lineage>
</organism>
<feature type="compositionally biased region" description="Polar residues" evidence="1">
    <location>
        <begin position="78"/>
        <end position="87"/>
    </location>
</feature>
<accession>A0A8H7TIF1</accession>
<comment type="caution">
    <text evidence="2">The sequence shown here is derived from an EMBL/GenBank/DDBJ whole genome shotgun (WGS) entry which is preliminary data.</text>
</comment>